<accession>A0AAE9GVM6</accession>
<reference evidence="2" key="2">
    <citation type="submission" date="2021-12" db="EMBL/GenBank/DDBJ databases">
        <authorList>
            <person name="Veyrier F.J."/>
        </authorList>
    </citation>
    <scope>NUCLEOTIDE SEQUENCE</scope>
    <source>
        <strain evidence="2">1258/02</strain>
    </source>
</reference>
<evidence type="ECO:0008006" key="5">
    <source>
        <dbReference type="Google" id="ProtNLM"/>
    </source>
</evidence>
<dbReference type="Proteomes" id="UP000294721">
    <property type="component" value="Unassembled WGS sequence"/>
</dbReference>
<dbReference type="AlphaFoldDB" id="A0AAE9GVM6"/>
<dbReference type="EMBL" id="SLXE01000005">
    <property type="protein sequence ID" value="TCP07912.1"/>
    <property type="molecule type" value="Genomic_DNA"/>
</dbReference>
<evidence type="ECO:0000313" key="2">
    <source>
        <dbReference type="EMBL" id="UOO78508.1"/>
    </source>
</evidence>
<evidence type="ECO:0000313" key="4">
    <source>
        <dbReference type="Proteomes" id="UP000829756"/>
    </source>
</evidence>
<dbReference type="KEGG" id="usu:LVJ78_07220"/>
<proteinExistence type="predicted"/>
<gene>
    <name evidence="1" type="ORF">EV680_10534</name>
    <name evidence="2" type="ORF">LVJ78_07220</name>
</gene>
<keyword evidence="3" id="KW-1185">Reference proteome</keyword>
<dbReference type="EMBL" id="CP091507">
    <property type="protein sequence ID" value="UOO78508.1"/>
    <property type="molecule type" value="Genomic_DNA"/>
</dbReference>
<protein>
    <recommendedName>
        <fullName evidence="5">Lipoprotein</fullName>
    </recommendedName>
</protein>
<dbReference type="PROSITE" id="PS51257">
    <property type="entry name" value="PROKAR_LIPOPROTEIN"/>
    <property type="match status" value="1"/>
</dbReference>
<reference evidence="2" key="3">
    <citation type="journal article" date="2022" name="Res Sq">
        <title>Evolution of multicellular longitudinally dividing oral cavity symbionts (Neisseriaceae).</title>
        <authorList>
            <person name="Nyongesa S."/>
            <person name="Weber P."/>
            <person name="Bernet E."/>
            <person name="Pullido F."/>
            <person name="Nieckarz M."/>
            <person name="Delaby M."/>
            <person name="Nieves C."/>
            <person name="Viehboeck T."/>
            <person name="Krause N."/>
            <person name="Rivera-Millot A."/>
            <person name="Nakamura A."/>
            <person name="Vischer N."/>
            <person name="VanNieuwenhze M."/>
            <person name="Brun Y."/>
            <person name="Cava F."/>
            <person name="Bulgheresi S."/>
            <person name="Veyrier F."/>
        </authorList>
    </citation>
    <scope>NUCLEOTIDE SEQUENCE</scope>
    <source>
        <strain evidence="2">1258/02</strain>
    </source>
</reference>
<evidence type="ECO:0000313" key="1">
    <source>
        <dbReference type="EMBL" id="TCP07912.1"/>
    </source>
</evidence>
<name>A0AAE9GVM6_9NEIS</name>
<reference evidence="1 3" key="1">
    <citation type="submission" date="2019-03" db="EMBL/GenBank/DDBJ databases">
        <title>Genomic Encyclopedia of Type Strains, Phase IV (KMG-IV): sequencing the most valuable type-strain genomes for metagenomic binning, comparative biology and taxonomic classification.</title>
        <authorList>
            <person name="Goeker M."/>
        </authorList>
    </citation>
    <scope>NUCLEOTIDE SEQUENCE [LARGE SCALE GENOMIC DNA]</scope>
    <source>
        <strain evidence="1 3">DSM 17474</strain>
    </source>
</reference>
<dbReference type="NCBIfam" id="NF047650">
    <property type="entry name" value="lipo_NMCC_0638"/>
    <property type="match status" value="1"/>
</dbReference>
<dbReference type="RefSeq" id="WP_132953007.1">
    <property type="nucleotide sequence ID" value="NZ_CP091507.1"/>
</dbReference>
<dbReference type="Proteomes" id="UP000829756">
    <property type="component" value="Chromosome"/>
</dbReference>
<organism evidence="2 4">
    <name type="scientific">Uruburuella suis</name>
    <dbReference type="NCBI Taxonomy" id="252130"/>
    <lineage>
        <taxon>Bacteria</taxon>
        <taxon>Pseudomonadati</taxon>
        <taxon>Pseudomonadota</taxon>
        <taxon>Betaproteobacteria</taxon>
        <taxon>Neisseriales</taxon>
        <taxon>Neisseriaceae</taxon>
        <taxon>Uruburuella</taxon>
    </lineage>
</organism>
<sequence>MRILLLLGLLPLLAACRAEEEQAQKNAQSYAQQAVQLYFNGCVANGADETKITAWAQEAKMQALSADEIQKWGFEPGVRKAWGGHSPNGGRFLLAAGGQYCSVKARVADEAIVRREFMRLAEAGGGGLRAEPRGDLHTDAPFSLSQLAYAWNSEGSANEWMLTATTSSASEAPMQAALNMYVVPREITRAISN</sequence>
<evidence type="ECO:0000313" key="3">
    <source>
        <dbReference type="Proteomes" id="UP000294721"/>
    </source>
</evidence>